<feature type="compositionally biased region" description="Basic and acidic residues" evidence="1">
    <location>
        <begin position="47"/>
        <end position="71"/>
    </location>
</feature>
<accession>A0AAV4LI69</accession>
<evidence type="ECO:0000256" key="1">
    <source>
        <dbReference type="SAM" id="MobiDB-lite"/>
    </source>
</evidence>
<name>A0AAV4LI69_9BACL</name>
<keyword evidence="3" id="KW-1185">Reference proteome</keyword>
<sequence>MDGKSWAAQISGQTGIYMAVQKEGDIRFRNDRFTPSVTRAFTTVNRDTNHEGNHASGIEKRRDHEISLSVA</sequence>
<organism evidence="2 3">
    <name type="scientific">Collibacillus ludicampi</name>
    <dbReference type="NCBI Taxonomy" id="2771369"/>
    <lineage>
        <taxon>Bacteria</taxon>
        <taxon>Bacillati</taxon>
        <taxon>Bacillota</taxon>
        <taxon>Bacilli</taxon>
        <taxon>Bacillales</taxon>
        <taxon>Alicyclobacillaceae</taxon>
        <taxon>Collibacillus</taxon>
    </lineage>
</organism>
<evidence type="ECO:0000313" key="3">
    <source>
        <dbReference type="Proteomes" id="UP001057291"/>
    </source>
</evidence>
<reference evidence="2" key="1">
    <citation type="journal article" date="2023" name="Int. J. Syst. Evol. Microbiol.">
        <title>Collibacillus ludicampi gen. nov., sp. nov., a new soil bacterium of the family Alicyclobacillaceae.</title>
        <authorList>
            <person name="Jojima T."/>
            <person name="Ioku Y."/>
            <person name="Fukuta Y."/>
            <person name="Shirasaka N."/>
            <person name="Matsumura Y."/>
            <person name="Mori M."/>
        </authorList>
    </citation>
    <scope>NUCLEOTIDE SEQUENCE</scope>
    <source>
        <strain evidence="2">TP075</strain>
    </source>
</reference>
<dbReference type="Proteomes" id="UP001057291">
    <property type="component" value="Unassembled WGS sequence"/>
</dbReference>
<dbReference type="AlphaFoldDB" id="A0AAV4LI69"/>
<gene>
    <name evidence="2" type="ORF">DNHGIG_30790</name>
</gene>
<feature type="region of interest" description="Disordered" evidence="1">
    <location>
        <begin position="44"/>
        <end position="71"/>
    </location>
</feature>
<comment type="caution">
    <text evidence="2">The sequence shown here is derived from an EMBL/GenBank/DDBJ whole genome shotgun (WGS) entry which is preliminary data.</text>
</comment>
<proteinExistence type="predicted"/>
<evidence type="ECO:0000313" key="2">
    <source>
        <dbReference type="EMBL" id="GIM47530.1"/>
    </source>
</evidence>
<protein>
    <submittedName>
        <fullName evidence="2">Uncharacterized protein</fullName>
    </submittedName>
</protein>
<dbReference type="EMBL" id="BOQE01000001">
    <property type="protein sequence ID" value="GIM47530.1"/>
    <property type="molecule type" value="Genomic_DNA"/>
</dbReference>